<accession>A0A919SDY7</accession>
<gene>
    <name evidence="2" type="ORF">Aco04nite_17930</name>
</gene>
<name>A0A919SDY7_9ACTN</name>
<dbReference type="SMART" id="SM00530">
    <property type="entry name" value="HTH_XRE"/>
    <property type="match status" value="1"/>
</dbReference>
<protein>
    <recommendedName>
        <fullName evidence="1">HTH cro/C1-type domain-containing protein</fullName>
    </recommendedName>
</protein>
<dbReference type="GO" id="GO:0003677">
    <property type="term" value="F:DNA binding"/>
    <property type="evidence" value="ECO:0007669"/>
    <property type="project" value="InterPro"/>
</dbReference>
<dbReference type="InterPro" id="IPR010982">
    <property type="entry name" value="Lambda_DNA-bd_dom_sf"/>
</dbReference>
<organism evidence="2 3">
    <name type="scientific">Winogradskya consettensis</name>
    <dbReference type="NCBI Taxonomy" id="113560"/>
    <lineage>
        <taxon>Bacteria</taxon>
        <taxon>Bacillati</taxon>
        <taxon>Actinomycetota</taxon>
        <taxon>Actinomycetes</taxon>
        <taxon>Micromonosporales</taxon>
        <taxon>Micromonosporaceae</taxon>
        <taxon>Winogradskya</taxon>
    </lineage>
</organism>
<reference evidence="2" key="1">
    <citation type="submission" date="2021-03" db="EMBL/GenBank/DDBJ databases">
        <title>Whole genome shotgun sequence of Actinoplanes consettensis NBRC 14913.</title>
        <authorList>
            <person name="Komaki H."/>
            <person name="Tamura T."/>
        </authorList>
    </citation>
    <scope>NUCLEOTIDE SEQUENCE</scope>
    <source>
        <strain evidence="2">NBRC 14913</strain>
    </source>
</reference>
<dbReference type="Proteomes" id="UP000680865">
    <property type="component" value="Unassembled WGS sequence"/>
</dbReference>
<comment type="caution">
    <text evidence="2">The sequence shown here is derived from an EMBL/GenBank/DDBJ whole genome shotgun (WGS) entry which is preliminary data.</text>
</comment>
<dbReference type="CDD" id="cd00093">
    <property type="entry name" value="HTH_XRE"/>
    <property type="match status" value="1"/>
</dbReference>
<evidence type="ECO:0000259" key="1">
    <source>
        <dbReference type="PROSITE" id="PS50943"/>
    </source>
</evidence>
<proteinExistence type="predicted"/>
<keyword evidence="3" id="KW-1185">Reference proteome</keyword>
<dbReference type="Gene3D" id="1.10.260.40">
    <property type="entry name" value="lambda repressor-like DNA-binding domains"/>
    <property type="match status" value="1"/>
</dbReference>
<evidence type="ECO:0000313" key="2">
    <source>
        <dbReference type="EMBL" id="GIM69995.1"/>
    </source>
</evidence>
<dbReference type="RefSeq" id="WP_212996722.1">
    <property type="nucleotide sequence ID" value="NZ_BAAATW010000003.1"/>
</dbReference>
<evidence type="ECO:0000313" key="3">
    <source>
        <dbReference type="Proteomes" id="UP000680865"/>
    </source>
</evidence>
<dbReference type="Pfam" id="PF13560">
    <property type="entry name" value="HTH_31"/>
    <property type="match status" value="1"/>
</dbReference>
<dbReference type="PROSITE" id="PS50943">
    <property type="entry name" value="HTH_CROC1"/>
    <property type="match status" value="1"/>
</dbReference>
<dbReference type="InterPro" id="IPR001387">
    <property type="entry name" value="Cro/C1-type_HTH"/>
</dbReference>
<dbReference type="AlphaFoldDB" id="A0A919SDY7"/>
<dbReference type="EMBL" id="BOQP01000008">
    <property type="protein sequence ID" value="GIM69995.1"/>
    <property type="molecule type" value="Genomic_DNA"/>
</dbReference>
<feature type="domain" description="HTH cro/C1-type" evidence="1">
    <location>
        <begin position="119"/>
        <end position="172"/>
    </location>
</feature>
<dbReference type="SUPFAM" id="SSF47413">
    <property type="entry name" value="lambda repressor-like DNA-binding domains"/>
    <property type="match status" value="1"/>
</dbReference>
<sequence>MDDELTRAQFDALMNERGGDREILVALLNECVGRWPWWDRSWKVIEIREVRTRRLNTLQRRVVVNGVVGRDTGETLPLSFTVRVWGPGRVRFEVRVVDALVGESVRDSDPYPFGLILCALMDRRGLSRRDVAHRCGLAQSTVAKMMAGYMVPRERGLLAGLAAALDLSVGDLRAIAGLPADD</sequence>